<dbReference type="PANTHER" id="PTHR35372">
    <property type="entry name" value="ATP BINDING PROTEIN-RELATED"/>
    <property type="match status" value="1"/>
</dbReference>
<accession>A0A1Y1ITR7</accession>
<organism evidence="3 4">
    <name type="scientific">Klebsormidium nitens</name>
    <name type="common">Green alga</name>
    <name type="synonym">Ulothrix nitens</name>
    <dbReference type="NCBI Taxonomy" id="105231"/>
    <lineage>
        <taxon>Eukaryota</taxon>
        <taxon>Viridiplantae</taxon>
        <taxon>Streptophyta</taxon>
        <taxon>Klebsormidiophyceae</taxon>
        <taxon>Klebsormidiales</taxon>
        <taxon>Klebsormidiaceae</taxon>
        <taxon>Klebsormidium</taxon>
    </lineage>
</organism>
<protein>
    <recommendedName>
        <fullName evidence="2">DNA primase/polymerase bifunctional N-terminal domain-containing protein</fullName>
    </recommendedName>
</protein>
<dbReference type="EMBL" id="DF238517">
    <property type="protein sequence ID" value="GAQ93482.1"/>
    <property type="molecule type" value="Genomic_DNA"/>
</dbReference>
<feature type="domain" description="DNA primase/polymerase bifunctional N-terminal" evidence="2">
    <location>
        <begin position="54"/>
        <end position="235"/>
    </location>
</feature>
<keyword evidence="4" id="KW-1185">Reference proteome</keyword>
<proteinExistence type="predicted"/>
<dbReference type="OrthoDB" id="2131500at2759"/>
<evidence type="ECO:0000313" key="3">
    <source>
        <dbReference type="EMBL" id="GAQ93482.1"/>
    </source>
</evidence>
<gene>
    <name evidence="3" type="ORF">KFL_015680020</name>
</gene>
<dbReference type="GO" id="GO:0016787">
    <property type="term" value="F:hydrolase activity"/>
    <property type="evidence" value="ECO:0007669"/>
    <property type="project" value="UniProtKB-KW"/>
</dbReference>
<keyword evidence="1" id="KW-0378">Hydrolase</keyword>
<evidence type="ECO:0000313" key="4">
    <source>
        <dbReference type="Proteomes" id="UP000054558"/>
    </source>
</evidence>
<reference evidence="3 4" key="1">
    <citation type="journal article" date="2014" name="Nat. Commun.">
        <title>Klebsormidium flaccidum genome reveals primary factors for plant terrestrial adaptation.</title>
        <authorList>
            <person name="Hori K."/>
            <person name="Maruyama F."/>
            <person name="Fujisawa T."/>
            <person name="Togashi T."/>
            <person name="Yamamoto N."/>
            <person name="Seo M."/>
            <person name="Sato S."/>
            <person name="Yamada T."/>
            <person name="Mori H."/>
            <person name="Tajima N."/>
            <person name="Moriyama T."/>
            <person name="Ikeuchi M."/>
            <person name="Watanabe M."/>
            <person name="Wada H."/>
            <person name="Kobayashi K."/>
            <person name="Saito M."/>
            <person name="Masuda T."/>
            <person name="Sasaki-Sekimoto Y."/>
            <person name="Mashiguchi K."/>
            <person name="Awai K."/>
            <person name="Shimojima M."/>
            <person name="Masuda S."/>
            <person name="Iwai M."/>
            <person name="Nobusawa T."/>
            <person name="Narise T."/>
            <person name="Kondo S."/>
            <person name="Saito H."/>
            <person name="Sato R."/>
            <person name="Murakawa M."/>
            <person name="Ihara Y."/>
            <person name="Oshima-Yamada Y."/>
            <person name="Ohtaka K."/>
            <person name="Satoh M."/>
            <person name="Sonobe K."/>
            <person name="Ishii M."/>
            <person name="Ohtani R."/>
            <person name="Kanamori-Sato M."/>
            <person name="Honoki R."/>
            <person name="Miyazaki D."/>
            <person name="Mochizuki H."/>
            <person name="Umetsu J."/>
            <person name="Higashi K."/>
            <person name="Shibata D."/>
            <person name="Kamiya Y."/>
            <person name="Sato N."/>
            <person name="Nakamura Y."/>
            <person name="Tabata S."/>
            <person name="Ida S."/>
            <person name="Kurokawa K."/>
            <person name="Ohta H."/>
        </authorList>
    </citation>
    <scope>NUCLEOTIDE SEQUENCE [LARGE SCALE GENOMIC DNA]</scope>
    <source>
        <strain evidence="3 4">NIES-2285</strain>
    </source>
</reference>
<evidence type="ECO:0000259" key="2">
    <source>
        <dbReference type="SMART" id="SM00943"/>
    </source>
</evidence>
<dbReference type="Proteomes" id="UP000054558">
    <property type="component" value="Unassembled WGS sequence"/>
</dbReference>
<dbReference type="Pfam" id="PF09250">
    <property type="entry name" value="Prim-Pol"/>
    <property type="match status" value="1"/>
</dbReference>
<feature type="non-terminal residue" evidence="3">
    <location>
        <position position="570"/>
    </location>
</feature>
<dbReference type="SUPFAM" id="SSF56747">
    <property type="entry name" value="Prim-pol domain"/>
    <property type="match status" value="1"/>
</dbReference>
<dbReference type="CDD" id="cd04859">
    <property type="entry name" value="Prim_Pol"/>
    <property type="match status" value="1"/>
</dbReference>
<dbReference type="SMART" id="SM00943">
    <property type="entry name" value="Prim-Pol"/>
    <property type="match status" value="1"/>
</dbReference>
<dbReference type="AlphaFoldDB" id="A0A1Y1ITR7"/>
<dbReference type="InterPro" id="IPR051620">
    <property type="entry name" value="ORF904-like_C"/>
</dbReference>
<dbReference type="PANTHER" id="PTHR35372:SF2">
    <property type="entry name" value="SF3 HELICASE DOMAIN-CONTAINING PROTEIN"/>
    <property type="match status" value="1"/>
</dbReference>
<evidence type="ECO:0000256" key="1">
    <source>
        <dbReference type="ARBA" id="ARBA00022801"/>
    </source>
</evidence>
<name>A0A1Y1ITR7_KLENI</name>
<dbReference type="InterPro" id="IPR015330">
    <property type="entry name" value="DNA_primase/pol_bifunc_N"/>
</dbReference>
<sequence length="570" mass="62258">MQAANIPCSLEHTIDAPAIEAPEALPLREEDAATHGAPDVRPAPSNVLSIKDEILRLADHGLYGIPVHIKINARGKKQSRFPSTYAHIVTVGNWEEHIGAVLDAFENPNGVAILTGTSGLFVIDIDVGESSNKKSGMEFWHGQVMEYGEPETLSVRTGSGGLHYYFRLDKTTGLHETTNFAGLTLDGQKFGVDGRGTGGVIFAPPSRYGEGKDTHREYTWVAGGDGTVKGMAPWLVSLINRGRAFEGFSRNANGQVPHRDEADSEEIVPEAVDDAEVGGSLAKAAPGLAHKEVKQLVREKAKDCCSFYTGSTILPDGNRSFQFRVKGSRQCYLGKTHRGSNNFTVIQGCTGDFQELYYNCFGSHCCGSKPKLLGRLTIAGALEQAGGGAFGPKDQQPSSLTKLAARFSDPFMLSNVSKSDIGSALIFSKLFEHDRRVVYDSGRFWTWDATSWVPSDTEAALLKTSFMYHMGRVKSFWCDRLECAVAEKVRPLTTRRDNALNELQSQASESADKSEKGVLKGIQKAEKAIMADFDMEMKKIPEPVWRGAAVESVPIAQRCLIPLKVNLRVR</sequence>